<gene>
    <name evidence="3" type="ORF">JS521_25725</name>
</gene>
<comment type="caution">
    <text evidence="3">The sequence shown here is derived from an EMBL/GenBank/DDBJ whole genome shotgun (WGS) entry which is preliminary data.</text>
</comment>
<sequence>MTHPNPQTLESAEEVPRQSRGKKNTVSNLDRSGHPAGCRPIAGMKRGWYYRAADRMIMHRQNAEDDLLPIGQVPKITAQIVHLTDDGEDIRSEYLAVGKRQRRARILTEDELDRGTWAAKMGMRRPTGNDERHAFAKLIREEGDAAPITSARTYYNDDGDLVFPAADAQTLGYRVLRGQEEAAREAWDEIGAWMSMDGKSALVAGGYFAGPVLDTLDMLAHMISVHGPGQQGKSTILVVCASCYGDIKPRRQSLWMTWNASKQGITQSLRQRGYLPVALDEHSSSGRTIKESSREISQMVAGAIRAMGTADGSPRESDGFWHSVILSSSNEPLKHEGQTEDLASRLQEFKAPFFPNAMVDSDGAPAEAGHRGAEHISKRLKRLAKDHGGWPVEWADRKGMYRAENLARLRTLHLELCAKYRPAQGGIAATIAELHMAWVVGAHMLGQAIGIPGLGAVAETEAAARLAEAIEISAEANTSDSERLWNALDALRIEAASFPEMERLPAVASEGFRGLRGFTNAEAGEWWVINPVVQEAAGQAGIDNVSAALRALDDLGVHIRGVGKHAQRQLPKALRGHGLGIRMHCFNTRVAGEVFASDPEPGEGPGEGFQEGPGPEFPSGNHPGNHPGTTGVVPGNEALTSTGTTGTTGTTLELFDFSKKEGTTLGGDPGAVVAKEATGSRTHDVMSVPPMPVEPPAVVFPAARMYQPGDARLDEEWLRLEYRAKGRTRGGIAFGVLGSDGSGQGLLHLANHEPVRVLLPGSVDDVPALMRAYGLKTLWVHESAAIAMGLPSCEERRELPVLGADHDDDQEDQERVGLIGPQVPVAHPWASPSGHGPVSGMAPVGLASWLTLICGEGQSQERLSVSLPLYDTRYDKDRRRGGFGGPATPEELLDALMVWTMSTVHGSKENPRVVPFYASVNRTAQDFAGGRERTDVICEAVRRGEVEPVIGNRVPLMVPQQWHRKPSQAEAALAAVHRFDKSAAWLGAFSNVRLGIGEPVHAVDGAAFDPMVPGFWRVTEVPGTGPEGLPELRFREADGGGFWISTPSMVLLLELYPHWTPDVLEAWFWPEHKRALEGMYKRVSDSRKYIVAAVAAGRPGAKWAKAINGRTYQSFRGYLARTSGPMTDRATGGDYRKDIFYRPDWARLIMDLGTANLYRNLRDFRAEGHLPLAIRVDAVTYASTETDPELAKPSRMRLGSAGGHWTHEGSAPLPELLEELQAGTNAHTALDDYIKTLGE</sequence>
<dbReference type="Proteomes" id="UP000712045">
    <property type="component" value="Unassembled WGS sequence"/>
</dbReference>
<evidence type="ECO:0000313" key="4">
    <source>
        <dbReference type="Proteomes" id="UP000712045"/>
    </source>
</evidence>
<feature type="compositionally biased region" description="Polar residues" evidence="1">
    <location>
        <begin position="1"/>
        <end position="10"/>
    </location>
</feature>
<protein>
    <submittedName>
        <fullName evidence="3">DUF927 domain-containing protein</fullName>
    </submittedName>
</protein>
<feature type="compositionally biased region" description="Low complexity" evidence="1">
    <location>
        <begin position="640"/>
        <end position="650"/>
    </location>
</feature>
<keyword evidence="4" id="KW-1185">Reference proteome</keyword>
<proteinExistence type="predicted"/>
<feature type="domain" description="DUF927" evidence="2">
    <location>
        <begin position="207"/>
        <end position="315"/>
    </location>
</feature>
<name>A0ABS2I5S6_9ACTN</name>
<dbReference type="InterPro" id="IPR009270">
    <property type="entry name" value="DUF927"/>
</dbReference>
<feature type="region of interest" description="Disordered" evidence="1">
    <location>
        <begin position="595"/>
        <end position="650"/>
    </location>
</feature>
<accession>A0ABS2I5S6</accession>
<organism evidence="3 4">
    <name type="scientific">Streptomyces durocortorensis</name>
    <dbReference type="NCBI Taxonomy" id="2811104"/>
    <lineage>
        <taxon>Bacteria</taxon>
        <taxon>Bacillati</taxon>
        <taxon>Actinomycetota</taxon>
        <taxon>Actinomycetes</taxon>
        <taxon>Kitasatosporales</taxon>
        <taxon>Streptomycetaceae</taxon>
        <taxon>Streptomyces</taxon>
    </lineage>
</organism>
<feature type="region of interest" description="Disordered" evidence="1">
    <location>
        <begin position="1"/>
        <end position="38"/>
    </location>
</feature>
<dbReference type="EMBL" id="JAFEUF010000170">
    <property type="protein sequence ID" value="MBM7057168.1"/>
    <property type="molecule type" value="Genomic_DNA"/>
</dbReference>
<dbReference type="RefSeq" id="WP_205085361.1">
    <property type="nucleotide sequence ID" value="NZ_JAFEUF010000170.1"/>
</dbReference>
<dbReference type="Pfam" id="PF06048">
    <property type="entry name" value="DUF927"/>
    <property type="match status" value="1"/>
</dbReference>
<evidence type="ECO:0000256" key="1">
    <source>
        <dbReference type="SAM" id="MobiDB-lite"/>
    </source>
</evidence>
<reference evidence="3 4" key="1">
    <citation type="submission" date="2021-02" db="EMBL/GenBank/DDBJ databases">
        <title>Genome Streptomyces sp. RHZ10.</title>
        <authorList>
            <person name="Besaury L."/>
        </authorList>
    </citation>
    <scope>NUCLEOTIDE SEQUENCE [LARGE SCALE GENOMIC DNA]</scope>
    <source>
        <strain evidence="3 4">RHZ10</strain>
    </source>
</reference>
<evidence type="ECO:0000259" key="2">
    <source>
        <dbReference type="Pfam" id="PF06048"/>
    </source>
</evidence>
<evidence type="ECO:0000313" key="3">
    <source>
        <dbReference type="EMBL" id="MBM7057168.1"/>
    </source>
</evidence>